<proteinExistence type="predicted"/>
<name>W0F2H5_9BACT</name>
<reference evidence="4 5" key="1">
    <citation type="submission" date="2013-12" db="EMBL/GenBank/DDBJ databases">
        <authorList>
            <consortium name="DOE Joint Genome Institute"/>
            <person name="Eisen J."/>
            <person name="Huntemann M."/>
            <person name="Han J."/>
            <person name="Chen A."/>
            <person name="Kyrpides N."/>
            <person name="Mavromatis K."/>
            <person name="Markowitz V."/>
            <person name="Palaniappan K."/>
            <person name="Ivanova N."/>
            <person name="Schaumberg A."/>
            <person name="Pati A."/>
            <person name="Liolios K."/>
            <person name="Nordberg H.P."/>
            <person name="Cantor M.N."/>
            <person name="Hua S.X."/>
            <person name="Woyke T."/>
        </authorList>
    </citation>
    <scope>NUCLEOTIDE SEQUENCE [LARGE SCALE GENOMIC DNA]</scope>
    <source>
        <strain evidence="5">DSM 19437</strain>
    </source>
</reference>
<dbReference type="InterPro" id="IPR032164">
    <property type="entry name" value="DUF5000"/>
</dbReference>
<dbReference type="EMBL" id="CP007035">
    <property type="protein sequence ID" value="AHF15541.1"/>
    <property type="molecule type" value="Genomic_DNA"/>
</dbReference>
<dbReference type="STRING" id="929713.NIASO_10965"/>
<dbReference type="KEGG" id="nso:NIASO_10965"/>
<dbReference type="Pfam" id="PF16391">
    <property type="entry name" value="DUF5000"/>
    <property type="match status" value="1"/>
</dbReference>
<dbReference type="HOGENOM" id="CLU_058000_0_0_10"/>
<dbReference type="Pfam" id="PF17166">
    <property type="entry name" value="DUF5126"/>
    <property type="match status" value="1"/>
</dbReference>
<dbReference type="InterPro" id="IPR008979">
    <property type="entry name" value="Galactose-bd-like_sf"/>
</dbReference>
<keyword evidence="5" id="KW-1185">Reference proteome</keyword>
<sequence length="405" mass="45595">MKMKTAFFIGLCSIIFIGCKKTENTPIDTDPSTPDPVVNATVKNISGGAQISYTLPASSNLLYVKAEYLFKGEVKDVKASFFSNNLIVEGFGDTDEHEVKLYTVSRAEKLSAPVTVKIKPLTPPVLKVRQSLSVTPSFGGFLASFANEDKANMVIMALKWNAEQKEWRQIDAAYTALPAGLFKVRGQDSTLQDFALVVRDRWNNLSDTMAFQLKPIYEVLLDKSLFKDIRKKYPIPQREPLPQSGAAMIEAVDYSSSYPMKNLYDGNTSSMFHTKQNVDQPIWIPIDLGVKARFSRYKIWQRTGGFEWGHGNPHEWEIWGTNTPNDVNSWVLLDHQIMVKPSGLPEGQNSNEDVDLAKSGQEYDFPENAPAVRYIAWKNVDCWSAITGRTGFFHVFELSIWGQLK</sequence>
<evidence type="ECO:0000313" key="5">
    <source>
        <dbReference type="Proteomes" id="UP000003586"/>
    </source>
</evidence>
<evidence type="ECO:0000259" key="1">
    <source>
        <dbReference type="Pfam" id="PF16323"/>
    </source>
</evidence>
<dbReference type="InterPro" id="IPR032527">
    <property type="entry name" value="DUF4959"/>
</dbReference>
<feature type="domain" description="DUF5000" evidence="2">
    <location>
        <begin position="264"/>
        <end position="402"/>
    </location>
</feature>
<feature type="domain" description="DUF5126" evidence="3">
    <location>
        <begin position="121"/>
        <end position="224"/>
    </location>
</feature>
<dbReference type="Pfam" id="PF16323">
    <property type="entry name" value="DUF4959"/>
    <property type="match status" value="1"/>
</dbReference>
<dbReference type="SUPFAM" id="SSF49785">
    <property type="entry name" value="Galactose-binding domain-like"/>
    <property type="match status" value="1"/>
</dbReference>
<dbReference type="Gene3D" id="2.60.120.260">
    <property type="entry name" value="Galactose-binding domain-like"/>
    <property type="match status" value="1"/>
</dbReference>
<protein>
    <recommendedName>
        <fullName evidence="6">F5/8 type C domain-containing protein</fullName>
    </recommendedName>
</protein>
<feature type="domain" description="DUF4959" evidence="1">
    <location>
        <begin position="18"/>
        <end position="120"/>
    </location>
</feature>
<accession>W0F2H5</accession>
<evidence type="ECO:0000259" key="3">
    <source>
        <dbReference type="Pfam" id="PF17166"/>
    </source>
</evidence>
<dbReference type="AlphaFoldDB" id="W0F2H5"/>
<evidence type="ECO:0000259" key="2">
    <source>
        <dbReference type="Pfam" id="PF16391"/>
    </source>
</evidence>
<gene>
    <name evidence="4" type="ORF">NIASO_10965</name>
</gene>
<dbReference type="PROSITE" id="PS51257">
    <property type="entry name" value="PROKAR_LIPOPROTEIN"/>
    <property type="match status" value="1"/>
</dbReference>
<dbReference type="eggNOG" id="ENOG502ZCEH">
    <property type="taxonomic scope" value="Bacteria"/>
</dbReference>
<organism evidence="4 5">
    <name type="scientific">Niabella soli DSM 19437</name>
    <dbReference type="NCBI Taxonomy" id="929713"/>
    <lineage>
        <taxon>Bacteria</taxon>
        <taxon>Pseudomonadati</taxon>
        <taxon>Bacteroidota</taxon>
        <taxon>Chitinophagia</taxon>
        <taxon>Chitinophagales</taxon>
        <taxon>Chitinophagaceae</taxon>
        <taxon>Niabella</taxon>
    </lineage>
</organism>
<evidence type="ECO:0000313" key="4">
    <source>
        <dbReference type="EMBL" id="AHF15541.1"/>
    </source>
</evidence>
<dbReference type="Proteomes" id="UP000003586">
    <property type="component" value="Chromosome"/>
</dbReference>
<evidence type="ECO:0008006" key="6">
    <source>
        <dbReference type="Google" id="ProtNLM"/>
    </source>
</evidence>
<dbReference type="InterPro" id="IPR033431">
    <property type="entry name" value="DUF5126"/>
</dbReference>